<keyword evidence="3" id="KW-1185">Reference proteome</keyword>
<organism evidence="2 3">
    <name type="scientific">Motilibacter rhizosphaerae</name>
    <dbReference type="NCBI Taxonomy" id="598652"/>
    <lineage>
        <taxon>Bacteria</taxon>
        <taxon>Bacillati</taxon>
        <taxon>Actinomycetota</taxon>
        <taxon>Actinomycetes</taxon>
        <taxon>Motilibacterales</taxon>
        <taxon>Motilibacteraceae</taxon>
        <taxon>Motilibacter</taxon>
    </lineage>
</organism>
<name>A0A4Q7NUS1_9ACTN</name>
<dbReference type="RefSeq" id="WP_130491009.1">
    <property type="nucleotide sequence ID" value="NZ_SGXD01000001.1"/>
</dbReference>
<dbReference type="AlphaFoldDB" id="A0A4Q7NUS1"/>
<evidence type="ECO:0000256" key="1">
    <source>
        <dbReference type="SAM" id="MobiDB-lite"/>
    </source>
</evidence>
<evidence type="ECO:0000313" key="2">
    <source>
        <dbReference type="EMBL" id="RZS90875.1"/>
    </source>
</evidence>
<gene>
    <name evidence="2" type="ORF">EV189_0105</name>
</gene>
<dbReference type="EMBL" id="SGXD01000001">
    <property type="protein sequence ID" value="RZS90875.1"/>
    <property type="molecule type" value="Genomic_DNA"/>
</dbReference>
<dbReference type="InterPro" id="IPR020311">
    <property type="entry name" value="Uncharacterised_Rv0898c"/>
</dbReference>
<accession>A0A4Q7NUS1</accession>
<protein>
    <submittedName>
        <fullName evidence="2">Uncharacterized protein DUF2630</fullName>
    </submittedName>
</protein>
<sequence>MTADSSDSSLLAHVHDLVAQEHELRERTSSGELDSDEERRRLQALEVELDRCWDLLRQRQARRSAGLDPAQAHERPAGEVEGYLQ</sequence>
<dbReference type="Proteomes" id="UP000293638">
    <property type="component" value="Unassembled WGS sequence"/>
</dbReference>
<dbReference type="Pfam" id="PF10944">
    <property type="entry name" value="DUF2630"/>
    <property type="match status" value="1"/>
</dbReference>
<dbReference type="OrthoDB" id="7376174at2"/>
<proteinExistence type="predicted"/>
<feature type="region of interest" description="Disordered" evidence="1">
    <location>
        <begin position="62"/>
        <end position="85"/>
    </location>
</feature>
<comment type="caution">
    <text evidence="2">The sequence shown here is derived from an EMBL/GenBank/DDBJ whole genome shotgun (WGS) entry which is preliminary data.</text>
</comment>
<reference evidence="2 3" key="1">
    <citation type="submission" date="2019-02" db="EMBL/GenBank/DDBJ databases">
        <title>Genomic Encyclopedia of Type Strains, Phase IV (KMG-IV): sequencing the most valuable type-strain genomes for metagenomic binning, comparative biology and taxonomic classification.</title>
        <authorList>
            <person name="Goeker M."/>
        </authorList>
    </citation>
    <scope>NUCLEOTIDE SEQUENCE [LARGE SCALE GENOMIC DNA]</scope>
    <source>
        <strain evidence="2 3">DSM 45622</strain>
    </source>
</reference>
<evidence type="ECO:0000313" key="3">
    <source>
        <dbReference type="Proteomes" id="UP000293638"/>
    </source>
</evidence>